<evidence type="ECO:0000256" key="1">
    <source>
        <dbReference type="SAM" id="MobiDB-lite"/>
    </source>
</evidence>
<reference evidence="3" key="1">
    <citation type="journal article" date="2023" name="Commun. Biol.">
        <title>Genome analysis of Parmales, the sister group of diatoms, reveals the evolutionary specialization of diatoms from phago-mixotrophs to photoautotrophs.</title>
        <authorList>
            <person name="Ban H."/>
            <person name="Sato S."/>
            <person name="Yoshikawa S."/>
            <person name="Yamada K."/>
            <person name="Nakamura Y."/>
            <person name="Ichinomiya M."/>
            <person name="Sato N."/>
            <person name="Blanc-Mathieu R."/>
            <person name="Endo H."/>
            <person name="Kuwata A."/>
            <person name="Ogata H."/>
        </authorList>
    </citation>
    <scope>NUCLEOTIDE SEQUENCE [LARGE SCALE GENOMIC DNA]</scope>
    <source>
        <strain evidence="3">NIES 3700</strain>
    </source>
</reference>
<protein>
    <submittedName>
        <fullName evidence="2">Uncharacterized protein</fullName>
    </submittedName>
</protein>
<feature type="region of interest" description="Disordered" evidence="1">
    <location>
        <begin position="1"/>
        <end position="47"/>
    </location>
</feature>
<dbReference type="OrthoDB" id="236812at2759"/>
<feature type="compositionally biased region" description="Polar residues" evidence="1">
    <location>
        <begin position="1"/>
        <end position="14"/>
    </location>
</feature>
<dbReference type="Proteomes" id="UP001165122">
    <property type="component" value="Unassembled WGS sequence"/>
</dbReference>
<organism evidence="2 3">
    <name type="scientific">Triparma laevis f. longispina</name>
    <dbReference type="NCBI Taxonomy" id="1714387"/>
    <lineage>
        <taxon>Eukaryota</taxon>
        <taxon>Sar</taxon>
        <taxon>Stramenopiles</taxon>
        <taxon>Ochrophyta</taxon>
        <taxon>Bolidophyceae</taxon>
        <taxon>Parmales</taxon>
        <taxon>Triparmaceae</taxon>
        <taxon>Triparma</taxon>
    </lineage>
</organism>
<keyword evidence="3" id="KW-1185">Reference proteome</keyword>
<evidence type="ECO:0000313" key="2">
    <source>
        <dbReference type="EMBL" id="GMI18253.1"/>
    </source>
</evidence>
<proteinExistence type="predicted"/>
<dbReference type="EMBL" id="BRXW01000328">
    <property type="protein sequence ID" value="GMI18253.1"/>
    <property type="molecule type" value="Genomic_DNA"/>
</dbReference>
<evidence type="ECO:0000313" key="3">
    <source>
        <dbReference type="Proteomes" id="UP001165122"/>
    </source>
</evidence>
<sequence>MSQQSVAMRSSSRLKAQELGGESGGEDEESQNQGQGQGPVETPAARITKDDFMATDDFRRLLRGYVDVTELYRTFRMVSKSWQRVAEEEIDWGFRSGVLAFHGGYDLVGIDGTGELEEKHSLQTLGDYVFADCYKLVPSSINVDYGCCMSAKGPDSTSKGRRLPPKAAERTAELEKMLAERDEENDALNAKNVKQASEIAVLTTENAEQATEIAALTTKNTALTTETAAQATVIATLTNENAALKIAALTTDVLALKIANAPAPHTNDFISTIDFKRHFVGFVHIEMLLVLREVCKEWNDVVVERVDESVESGVMIVHEGKDIDEDDAFARKDRCELVMQVIFLPNITKVGENVCDLAANLVVVHIPEGARLLPGMRQASPLQY</sequence>
<name>A0A9W7FU14_9STRA</name>
<gene>
    <name evidence="2" type="ORF">TrLO_g2751</name>
</gene>
<dbReference type="AlphaFoldDB" id="A0A9W7FU14"/>
<comment type="caution">
    <text evidence="2">The sequence shown here is derived from an EMBL/GenBank/DDBJ whole genome shotgun (WGS) entry which is preliminary data.</text>
</comment>
<accession>A0A9W7FU14</accession>